<name>A0A327ZUV0_9STAP</name>
<reference evidence="1 2" key="1">
    <citation type="journal article" date="2018" name="Front. Microbiol.">
        <title>Description and Comparative Genomics of Macrococcus caseolyticus subsp. hominis subsp. nov., Macrococcus goetzii sp. nov., Macrococcus epidermidis sp. nov., and Macrococcus bohemicus sp. nov., Novel Macrococci From Human Clinical Material With Virulence Potential and Suspected Uptake of Foreign DNA by Natural Transformation.</title>
        <authorList>
            <person name="Maslanova I."/>
            <person name="Wertheimer Z."/>
            <person name="Sedlacek I."/>
            <person name="Svec P."/>
            <person name="Indrakova A."/>
            <person name="Kovarovic V."/>
            <person name="Schumann P."/>
            <person name="Sproer C."/>
            <person name="Kralova S."/>
            <person name="Sedo O."/>
            <person name="Kristofova L."/>
            <person name="Vrbovska V."/>
            <person name="Fuzik T."/>
            <person name="Petras P."/>
            <person name="Zdrahal Z."/>
            <person name="Ruzickova V."/>
            <person name="Doskar J."/>
            <person name="Pantucek R."/>
        </authorList>
    </citation>
    <scope>NUCLEOTIDE SEQUENCE [LARGE SCALE GENOMIC DNA]</scope>
    <source>
        <strain evidence="1 2">01/688</strain>
    </source>
</reference>
<accession>A0A327ZUV0</accession>
<proteinExistence type="predicted"/>
<dbReference type="AlphaFoldDB" id="A0A327ZUV0"/>
<sequence length="317" mass="36291">MSDEMKRVLISLAVIFLLSIAAFFVVHNMQKEQSIVATKDIKKIKDSYQYYDEAKLHVDELAMEQLDDLSMRNDFFKLKDGSYFNLRTYMGNKVGYIMNSYLTFDKTGKTKVAFPKVISHQYMKDNKFIDNTWSINTPAGKLDYQSGAIDRSDNPGHLFMKSDDGKRGVLMDKTLKKDVTLIGNNGEWLDSENNRIGTDASLRKYNDPQTAANAVLKQVSTTGQLVAKLNNGEATFFFYRNKYGPVDEYTVIPVLKDNTAGIYHKFTLAGFNESIIDYEFKYAVKGNEYHIIFNDDFEHADKFKHKKVSDNIIIAVK</sequence>
<dbReference type="Proteomes" id="UP000249808">
    <property type="component" value="Unassembled WGS sequence"/>
</dbReference>
<keyword evidence="2" id="KW-1185">Reference proteome</keyword>
<evidence type="ECO:0000313" key="1">
    <source>
        <dbReference type="EMBL" id="RAK45975.1"/>
    </source>
</evidence>
<evidence type="ECO:0000313" key="2">
    <source>
        <dbReference type="Proteomes" id="UP000249808"/>
    </source>
</evidence>
<gene>
    <name evidence="1" type="ORF">BHU61_00585</name>
</gene>
<comment type="caution">
    <text evidence="1">The sequence shown here is derived from an EMBL/GenBank/DDBJ whole genome shotgun (WGS) entry which is preliminary data.</text>
</comment>
<organism evidence="1 2">
    <name type="scientific">Macrococcus epidermidis</name>
    <dbReference type="NCBI Taxonomy" id="1902580"/>
    <lineage>
        <taxon>Bacteria</taxon>
        <taxon>Bacillati</taxon>
        <taxon>Bacillota</taxon>
        <taxon>Bacilli</taxon>
        <taxon>Bacillales</taxon>
        <taxon>Staphylococcaceae</taxon>
        <taxon>Macrococcus</taxon>
    </lineage>
</organism>
<protein>
    <submittedName>
        <fullName evidence="1">Uncharacterized protein</fullName>
    </submittedName>
</protein>
<dbReference type="EMBL" id="PZJH01000001">
    <property type="protein sequence ID" value="RAK45975.1"/>
    <property type="molecule type" value="Genomic_DNA"/>
</dbReference>